<dbReference type="EMBL" id="OW152814">
    <property type="protein sequence ID" value="CAH2050478.1"/>
    <property type="molecule type" value="Genomic_DNA"/>
</dbReference>
<evidence type="ECO:0000313" key="2">
    <source>
        <dbReference type="EMBL" id="CAH2050478.1"/>
    </source>
</evidence>
<name>A0ABN8IAT7_9NEOP</name>
<evidence type="ECO:0000256" key="1">
    <source>
        <dbReference type="SAM" id="MobiDB-lite"/>
    </source>
</evidence>
<protein>
    <recommendedName>
        <fullName evidence="4">Transposase</fullName>
    </recommendedName>
</protein>
<gene>
    <name evidence="2" type="ORF">IPOD504_LOCUS7488</name>
</gene>
<accession>A0ABN8IAT7</accession>
<organism evidence="2 3">
    <name type="scientific">Iphiclides podalirius</name>
    <name type="common">scarce swallowtail</name>
    <dbReference type="NCBI Taxonomy" id="110791"/>
    <lineage>
        <taxon>Eukaryota</taxon>
        <taxon>Metazoa</taxon>
        <taxon>Ecdysozoa</taxon>
        <taxon>Arthropoda</taxon>
        <taxon>Hexapoda</taxon>
        <taxon>Insecta</taxon>
        <taxon>Pterygota</taxon>
        <taxon>Neoptera</taxon>
        <taxon>Endopterygota</taxon>
        <taxon>Lepidoptera</taxon>
        <taxon>Glossata</taxon>
        <taxon>Ditrysia</taxon>
        <taxon>Papilionoidea</taxon>
        <taxon>Papilionidae</taxon>
        <taxon>Papilioninae</taxon>
        <taxon>Iphiclides</taxon>
    </lineage>
</organism>
<keyword evidence="3" id="KW-1185">Reference proteome</keyword>
<dbReference type="Proteomes" id="UP000837857">
    <property type="component" value="Chromosome 2"/>
</dbReference>
<sequence>MGTAGRRTVQILMRHSSGALNNSYVRRQINLRPSADRRLCEKQSERAAIRLQSKRAPKPGVKEQSLQLPERARRGLLVNNEPLIPPDDGSTRAVLEWDADHPGQRAARALAAATSHGRLAVTVST</sequence>
<reference evidence="2" key="1">
    <citation type="submission" date="2022-03" db="EMBL/GenBank/DDBJ databases">
        <authorList>
            <person name="Martin H S."/>
        </authorList>
    </citation>
    <scope>NUCLEOTIDE SEQUENCE</scope>
</reference>
<feature type="non-terminal residue" evidence="2">
    <location>
        <position position="125"/>
    </location>
</feature>
<feature type="region of interest" description="Disordered" evidence="1">
    <location>
        <begin position="48"/>
        <end position="90"/>
    </location>
</feature>
<proteinExistence type="predicted"/>
<evidence type="ECO:0008006" key="4">
    <source>
        <dbReference type="Google" id="ProtNLM"/>
    </source>
</evidence>
<evidence type="ECO:0000313" key="3">
    <source>
        <dbReference type="Proteomes" id="UP000837857"/>
    </source>
</evidence>